<evidence type="ECO:0000313" key="2">
    <source>
        <dbReference type="Proteomes" id="UP000469670"/>
    </source>
</evidence>
<dbReference type="EMBL" id="JAAGMP010001046">
    <property type="protein sequence ID" value="NEC21197.1"/>
    <property type="molecule type" value="Genomic_DNA"/>
</dbReference>
<reference evidence="1 2" key="1">
    <citation type="submission" date="2020-01" db="EMBL/GenBank/DDBJ databases">
        <title>Insect and environment-associated Actinomycetes.</title>
        <authorList>
            <person name="Currrie C."/>
            <person name="Chevrette M."/>
            <person name="Carlson C."/>
            <person name="Stubbendieck R."/>
            <person name="Wendt-Pienkowski E."/>
        </authorList>
    </citation>
    <scope>NUCLEOTIDE SEQUENCE [LARGE SCALE GENOMIC DNA]</scope>
    <source>
        <strain evidence="1 2">SID7590</strain>
    </source>
</reference>
<evidence type="ECO:0000313" key="1">
    <source>
        <dbReference type="EMBL" id="NEC21197.1"/>
    </source>
</evidence>
<dbReference type="Proteomes" id="UP000469670">
    <property type="component" value="Unassembled WGS sequence"/>
</dbReference>
<proteinExistence type="predicted"/>
<organism evidence="1 2">
    <name type="scientific">Streptomyces parvus</name>
    <dbReference type="NCBI Taxonomy" id="66428"/>
    <lineage>
        <taxon>Bacteria</taxon>
        <taxon>Bacillati</taxon>
        <taxon>Actinomycetota</taxon>
        <taxon>Actinomycetes</taxon>
        <taxon>Kitasatosporales</taxon>
        <taxon>Streptomycetaceae</taxon>
        <taxon>Streptomyces</taxon>
    </lineage>
</organism>
<accession>A0A7K3S131</accession>
<dbReference type="AlphaFoldDB" id="A0A7K3S131"/>
<comment type="caution">
    <text evidence="1">The sequence shown here is derived from an EMBL/GenBank/DDBJ whole genome shotgun (WGS) entry which is preliminary data.</text>
</comment>
<sequence length="187" mass="20843">MTTSVHDGREFLAVAPQGKVELNMSRKYPKKFRKEQAAKLKAAEEFTDAWMTSGLAYELLQDYDMTLGCEEAEAYANLFNAFKYPRTAERVLADHREGCCQPHYHDGKGVWTFVISAKGANVPAETEYTIVADGPDGVTAEIRAEEFILGELRQKFGPFVHVLTEDVAKGVPGSTALYSWTDIRKVA</sequence>
<protein>
    <submittedName>
        <fullName evidence="1">Uncharacterized protein</fullName>
    </submittedName>
</protein>
<dbReference type="RefSeq" id="WP_164205213.1">
    <property type="nucleotide sequence ID" value="NZ_JAAGMP010001046.1"/>
</dbReference>
<gene>
    <name evidence="1" type="ORF">G3I50_23560</name>
</gene>
<name>A0A7K3S131_9ACTN</name>